<feature type="region of interest" description="Disordered" evidence="1">
    <location>
        <begin position="1"/>
        <end position="23"/>
    </location>
</feature>
<protein>
    <submittedName>
        <fullName evidence="2">Uncharacterized protein</fullName>
    </submittedName>
</protein>
<dbReference type="Proteomes" id="UP001052739">
    <property type="component" value="Unassembled WGS sequence"/>
</dbReference>
<reference evidence="2" key="1">
    <citation type="submission" date="2024-05" db="EMBL/GenBank/DDBJ databases">
        <title>Whole genome shotgun sequence of Streptomyces hydrogenans NBRC 13475.</title>
        <authorList>
            <person name="Komaki H."/>
            <person name="Tamura T."/>
        </authorList>
    </citation>
    <scope>NUCLEOTIDE SEQUENCE</scope>
    <source>
        <strain evidence="2">NBRC 13475</strain>
    </source>
</reference>
<name>A0ABQ3PJT6_9ACTN</name>
<sequence>MTNEQRAALRSAGIRAAADAPSLTDSEVRGIARVLASHDVNPALVVTGVPDALVGLPDNQPAAA</sequence>
<feature type="compositionally biased region" description="Low complexity" evidence="1">
    <location>
        <begin position="1"/>
        <end position="20"/>
    </location>
</feature>
<dbReference type="EMBL" id="BNDW01000068">
    <property type="protein sequence ID" value="GHI25291.1"/>
    <property type="molecule type" value="Genomic_DNA"/>
</dbReference>
<evidence type="ECO:0000313" key="2">
    <source>
        <dbReference type="EMBL" id="GHI25291.1"/>
    </source>
</evidence>
<evidence type="ECO:0000256" key="1">
    <source>
        <dbReference type="SAM" id="MobiDB-lite"/>
    </source>
</evidence>
<comment type="caution">
    <text evidence="2">The sequence shown here is derived from an EMBL/GenBank/DDBJ whole genome shotgun (WGS) entry which is preliminary data.</text>
</comment>
<evidence type="ECO:0000313" key="3">
    <source>
        <dbReference type="Proteomes" id="UP001052739"/>
    </source>
</evidence>
<gene>
    <name evidence="2" type="ORF">Shyd_66620</name>
</gene>
<keyword evidence="3" id="KW-1185">Reference proteome</keyword>
<proteinExistence type="predicted"/>
<organism evidence="2 3">
    <name type="scientific">Streptomyces hydrogenans</name>
    <dbReference type="NCBI Taxonomy" id="1873719"/>
    <lineage>
        <taxon>Bacteria</taxon>
        <taxon>Bacillati</taxon>
        <taxon>Actinomycetota</taxon>
        <taxon>Actinomycetes</taxon>
        <taxon>Kitasatosporales</taxon>
        <taxon>Streptomycetaceae</taxon>
        <taxon>Streptomyces</taxon>
    </lineage>
</organism>
<accession>A0ABQ3PJT6</accession>